<dbReference type="EMBL" id="JAQMWT010000498">
    <property type="protein sequence ID" value="KAJ8600537.1"/>
    <property type="molecule type" value="Genomic_DNA"/>
</dbReference>
<feature type="compositionally biased region" description="Acidic residues" evidence="4">
    <location>
        <begin position="1080"/>
        <end position="1089"/>
    </location>
</feature>
<reference evidence="7" key="1">
    <citation type="submission" date="2023-01" db="EMBL/GenBank/DDBJ databases">
        <title>Metagenome sequencing of chrysophaentin producing Chrysophaeum taylorii.</title>
        <authorList>
            <person name="Davison J."/>
            <person name="Bewley C."/>
        </authorList>
    </citation>
    <scope>NUCLEOTIDE SEQUENCE</scope>
    <source>
        <strain evidence="7">NIES-1699</strain>
    </source>
</reference>
<feature type="compositionally biased region" description="Basic and acidic residues" evidence="4">
    <location>
        <begin position="390"/>
        <end position="403"/>
    </location>
</feature>
<accession>A0AAD7XGH7</accession>
<dbReference type="GO" id="GO:0005634">
    <property type="term" value="C:nucleus"/>
    <property type="evidence" value="ECO:0007669"/>
    <property type="project" value="UniProtKB-SubCell"/>
</dbReference>
<feature type="compositionally biased region" description="Basic and acidic residues" evidence="4">
    <location>
        <begin position="981"/>
        <end position="990"/>
    </location>
</feature>
<evidence type="ECO:0000256" key="1">
    <source>
        <dbReference type="ARBA" id="ARBA00004123"/>
    </source>
</evidence>
<keyword evidence="3" id="KW-0175">Coiled coil</keyword>
<gene>
    <name evidence="7" type="ORF">CTAYLR_007912</name>
</gene>
<feature type="region of interest" description="Disordered" evidence="4">
    <location>
        <begin position="1415"/>
        <end position="1444"/>
    </location>
</feature>
<evidence type="ECO:0000259" key="5">
    <source>
        <dbReference type="PROSITE" id="PS50827"/>
    </source>
</evidence>
<comment type="subcellular location">
    <subcellularLocation>
        <location evidence="1">Nucleus</location>
    </subcellularLocation>
</comment>
<evidence type="ECO:0000256" key="3">
    <source>
        <dbReference type="SAM" id="Coils"/>
    </source>
</evidence>
<feature type="region of interest" description="Disordered" evidence="4">
    <location>
        <begin position="1"/>
        <end position="193"/>
    </location>
</feature>
<dbReference type="GO" id="GO:0003677">
    <property type="term" value="F:DNA binding"/>
    <property type="evidence" value="ECO:0007669"/>
    <property type="project" value="InterPro"/>
</dbReference>
<evidence type="ECO:0008006" key="9">
    <source>
        <dbReference type="Google" id="ProtNLM"/>
    </source>
</evidence>
<feature type="compositionally biased region" description="Acidic residues" evidence="4">
    <location>
        <begin position="937"/>
        <end position="971"/>
    </location>
</feature>
<proteinExistence type="predicted"/>
<sequence length="1660" mass="180484">MFNQFYYPPGAHPRHGNAPVPGPPLFPPHATAPGTIPPIYPPHHRHGLDLPPPPHFVGPPLFSPTTRPQQLDFVGPHPHGGWYASPELSPSRRPSFPLEEVVRPSPGPGPGPGPGPSPGPGPGPGPGPSPGPGPGPSPRADDRGDETESDDEMARARGRDDDDEVIDDDTPVQKKAKKKPAARSGPRGGKPASVRLILDGEWLREEREVGFVATAGGKQPRSEPPVPKTPFLPALRATVPTTKTIARPAFPLNRLGKLGDTEKAAKCLETLGRYVEACGGDGAVIGRWRATVEMRKEGSTAGTYDVYYFDPNGRRFRSRAEVARVLGLEPPARAPRGAAGWTSPKVPTNLGFGNTKKARRRAAHARRYASLTAPMRAALAAVFAVVDKKERQKHQHSADEGGRSESPAPPEGSSTISDDALAAELVGLSSSSEGSRLDRLRLKLREQQLKEAAARQKLEVAERALASAGEAAETAELEVMAAREENADAREEEEDDEEMVYPKSDDDDDDEAKSADLASSKKKKRRESAEVLDKVAKKRRVAEDKASKEVERERRAVGRLSKSTARLEELVAEAEAAAEKRSAVEAERRRKKAAKEAEALAKRAEREADLEARRERRERDAATRKRERDDELEARRLEKDAEAAAAAAAKARAELERRLQMRYPIEDALVANEAPRDTPLPPRPCPRDPRDDLFKAVPPESVGDALAIHAFARSALSEEEQPPPPLEPFVAALASPLGALAGRNGALRALGALHATLLRLVLDDPSTEAWWPRADAHPDVAELLGGEDDDDHPWAVFSRRFLAKHGGSCTEATADVRLEAVVSELRRGAEADAETRRWVGVIEEGHDAALVDAIRCASRLTSLASARARLETLARRAASAPVEARAHALALAQRARATRPRAWRGAAADADAARARDAKEAAAVWANHAAAAAFPDALEDDDDDDDNNFDDDCYVDDKNFDDDEETEEEIEVSSSSSRGSSEPRRTEDGWRQTGSEYVGRRIRRSILDEAGRIVSHADGVVAGWLPAAESDYLDSEGIPAALWHVKLETGELAGDEEDLELDELLESLVAVVERDKNERLEDDDEEEEPPPPKKPKKASSRNGGAAAAAAKSVVVARKTTKAATTAVAAKKKQQEDGTPASLSAVPPGPFPRAVLAEALIAAAEKRQKRGGEDVAFPRPPSEAVGASTWAVLAGAVGARLAAREVSIASAARRDLENASDWLGAGLPYGGLSAAERVALLKALCDAYSTTTHCARLVEAASEERARMEARWELDDRERKRTAADRERATAEAVRERLNIEALERAQQQQRDDEEAAKKPASKKPRPRPGAAPPPLSAALDRLIALDAPVVLDQRNPKLPGSRCHLLYDRYKEATSIGQVLRLGGRRGDLFNDLARGYCVLSLPEHAALYVEAARSKAAATPSSSPREERNDDLANGDAPVVVPQPTRHKFRAEVAHARLVQACGGGDVEFVPSLAALERRESPEDAAALRASRHRAIAALRRATDAADLDALRAAVAHAKRRDVRLEARLDDDPSKRWILRELVDAYEALRDAEARAEDRARRRARAAERRENALPRVDALGLDRDFDSYWTFPRDATLRVWKCDPASVQTPKWQVYVGDREIRDLAASLDDRGIRERDLQAALLDLLPPEPRDHRHLLL</sequence>
<feature type="domain" description="MBD" evidence="6">
    <location>
        <begin position="274"/>
        <end position="346"/>
    </location>
</feature>
<feature type="region of interest" description="Disordered" evidence="4">
    <location>
        <begin position="670"/>
        <end position="689"/>
    </location>
</feature>
<dbReference type="Gene3D" id="3.30.890.10">
    <property type="entry name" value="Methyl-cpg-binding Protein 2, Chain A"/>
    <property type="match status" value="1"/>
</dbReference>
<feature type="compositionally biased region" description="Pro residues" evidence="4">
    <location>
        <begin position="105"/>
        <end position="137"/>
    </location>
</feature>
<feature type="compositionally biased region" description="Acidic residues" evidence="4">
    <location>
        <begin position="161"/>
        <end position="170"/>
    </location>
</feature>
<feature type="region of interest" description="Disordered" evidence="4">
    <location>
        <begin position="333"/>
        <end position="361"/>
    </location>
</feature>
<dbReference type="Pfam" id="PF15613">
    <property type="entry name" value="WSD"/>
    <property type="match status" value="1"/>
</dbReference>
<evidence type="ECO:0000259" key="6">
    <source>
        <dbReference type="PROSITE" id="PS50982"/>
    </source>
</evidence>
<dbReference type="SUPFAM" id="SSF54171">
    <property type="entry name" value="DNA-binding domain"/>
    <property type="match status" value="1"/>
</dbReference>
<feature type="region of interest" description="Disordered" evidence="4">
    <location>
        <begin position="390"/>
        <end position="416"/>
    </location>
</feature>
<dbReference type="Proteomes" id="UP001230188">
    <property type="component" value="Unassembled WGS sequence"/>
</dbReference>
<dbReference type="InterPro" id="IPR018501">
    <property type="entry name" value="DDT_dom"/>
</dbReference>
<dbReference type="PROSITE" id="PS50982">
    <property type="entry name" value="MBD"/>
    <property type="match status" value="1"/>
</dbReference>
<comment type="caution">
    <text evidence="7">The sequence shown here is derived from an EMBL/GenBank/DDBJ whole genome shotgun (WGS) entry which is preliminary data.</text>
</comment>
<feature type="compositionally biased region" description="Basic and acidic residues" evidence="4">
    <location>
        <begin position="577"/>
        <end position="633"/>
    </location>
</feature>
<dbReference type="InterPro" id="IPR001739">
    <property type="entry name" value="Methyl_CpG_DNA-bd"/>
</dbReference>
<dbReference type="InterPro" id="IPR053271">
    <property type="entry name" value="DDT_domain"/>
</dbReference>
<dbReference type="Pfam" id="PF01429">
    <property type="entry name" value="MBD"/>
    <property type="match status" value="1"/>
</dbReference>
<feature type="compositionally biased region" description="Acidic residues" evidence="4">
    <location>
        <begin position="490"/>
        <end position="511"/>
    </location>
</feature>
<feature type="region of interest" description="Disordered" evidence="4">
    <location>
        <begin position="485"/>
        <end position="633"/>
    </location>
</feature>
<feature type="compositionally biased region" description="Basic and acidic residues" evidence="4">
    <location>
        <begin position="527"/>
        <end position="556"/>
    </location>
</feature>
<dbReference type="PANTHER" id="PTHR15546">
    <property type="entry name" value="BROMODOMAIN ADJACENT TO ZINC FINGER DOMAIN, 2A"/>
    <property type="match status" value="1"/>
</dbReference>
<evidence type="ECO:0000256" key="2">
    <source>
        <dbReference type="ARBA" id="ARBA00023242"/>
    </source>
</evidence>
<dbReference type="InterPro" id="IPR028941">
    <property type="entry name" value="WHIM2_dom"/>
</dbReference>
<feature type="region of interest" description="Disordered" evidence="4">
    <location>
        <begin position="936"/>
        <end position="992"/>
    </location>
</feature>
<feature type="coiled-coil region" evidence="3">
    <location>
        <begin position="1540"/>
        <end position="1570"/>
    </location>
</feature>
<feature type="compositionally biased region" description="Low complexity" evidence="4">
    <location>
        <begin position="1100"/>
        <end position="1112"/>
    </location>
</feature>
<evidence type="ECO:0000256" key="4">
    <source>
        <dbReference type="SAM" id="MobiDB-lite"/>
    </source>
</evidence>
<keyword evidence="2" id="KW-0539">Nucleus</keyword>
<dbReference type="PROSITE" id="PS50827">
    <property type="entry name" value="DDT"/>
    <property type="match status" value="1"/>
</dbReference>
<protein>
    <recommendedName>
        <fullName evidence="9">MBD domain-containing protein</fullName>
    </recommendedName>
</protein>
<dbReference type="InterPro" id="IPR016177">
    <property type="entry name" value="DNA-bd_dom_sf"/>
</dbReference>
<name>A0AAD7XGH7_9STRA</name>
<feature type="region of interest" description="Disordered" evidence="4">
    <location>
        <begin position="1075"/>
        <end position="1112"/>
    </location>
</feature>
<feature type="domain" description="DDT" evidence="5">
    <location>
        <begin position="699"/>
        <end position="767"/>
    </location>
</feature>
<dbReference type="PANTHER" id="PTHR15546:SF2">
    <property type="entry name" value="DDT DOMAIN-CONTAINING PROTEIN DDB_G0282237"/>
    <property type="match status" value="1"/>
</dbReference>
<keyword evidence="8" id="KW-1185">Reference proteome</keyword>
<feature type="region of interest" description="Disordered" evidence="4">
    <location>
        <begin position="1126"/>
        <end position="1148"/>
    </location>
</feature>
<feature type="region of interest" description="Disordered" evidence="4">
    <location>
        <begin position="1304"/>
        <end position="1335"/>
    </location>
</feature>
<evidence type="ECO:0000313" key="8">
    <source>
        <dbReference type="Proteomes" id="UP001230188"/>
    </source>
</evidence>
<evidence type="ECO:0000313" key="7">
    <source>
        <dbReference type="EMBL" id="KAJ8600537.1"/>
    </source>
</evidence>
<organism evidence="7 8">
    <name type="scientific">Chrysophaeum taylorii</name>
    <dbReference type="NCBI Taxonomy" id="2483200"/>
    <lineage>
        <taxon>Eukaryota</taxon>
        <taxon>Sar</taxon>
        <taxon>Stramenopiles</taxon>
        <taxon>Ochrophyta</taxon>
        <taxon>Pelagophyceae</taxon>
        <taxon>Pelagomonadales</taxon>
        <taxon>Pelagomonadaceae</taxon>
        <taxon>Chrysophaeum</taxon>
    </lineage>
</organism>